<feature type="region of interest" description="Disordered" evidence="1">
    <location>
        <begin position="129"/>
        <end position="169"/>
    </location>
</feature>
<reference evidence="3 4" key="1">
    <citation type="journal article" date="2017" name="PLoS ONE">
        <title>Genomic sequence of 'Candidatus Liberibacter solanacearum' haplotype C and its comparison with haplotype A and B genomes.</title>
        <authorList>
            <person name="Wang J."/>
            <person name="Haapalainen M."/>
            <person name="Schott T."/>
            <person name="Thompson S.M."/>
            <person name="Smith G.R."/>
            <person name="Nissinen A.I."/>
            <person name="Pirhonen M."/>
        </authorList>
    </citation>
    <scope>NUCLEOTIDE SEQUENCE [LARGE SCALE GENOMIC DNA]</scope>
    <source>
        <strain evidence="3 4">FIN111</strain>
    </source>
</reference>
<evidence type="ECO:0000313" key="3">
    <source>
        <dbReference type="EMBL" id="ONI60353.1"/>
    </source>
</evidence>
<organism evidence="3 4">
    <name type="scientific">Candidatus Liberibacter solanacearum</name>
    <dbReference type="NCBI Taxonomy" id="556287"/>
    <lineage>
        <taxon>Bacteria</taxon>
        <taxon>Pseudomonadati</taxon>
        <taxon>Pseudomonadota</taxon>
        <taxon>Alphaproteobacteria</taxon>
        <taxon>Hyphomicrobiales</taxon>
        <taxon>Rhizobiaceae</taxon>
        <taxon>Liberibacter</taxon>
    </lineage>
</organism>
<name>A0A1V2N9J2_9HYPH</name>
<evidence type="ECO:0008006" key="5">
    <source>
        <dbReference type="Google" id="ProtNLM"/>
    </source>
</evidence>
<feature type="signal peptide" evidence="2">
    <location>
        <begin position="1"/>
        <end position="23"/>
    </location>
</feature>
<sequence length="169" mass="19031">MQIVLKTALIIVSIFMLPHYALAGGCCSVPNTNSLRRDNSEGTRSHEESQIRHFEELFPFTSPQDSSISETSHDVQEEPDFERVGDINAFNQEINQLHRSMSPGSENYMLSNAVDIYADELIDISQRRTERGLLPDPEIENSLAALERPEQEFPSNNSSPASPIYPLPR</sequence>
<gene>
    <name evidence="3" type="ORF">AYO25_00670</name>
</gene>
<keyword evidence="2" id="KW-0732">Signal</keyword>
<dbReference type="AlphaFoldDB" id="A0A1V2N9J2"/>
<proteinExistence type="predicted"/>
<accession>A0A1V2N9J2</accession>
<protein>
    <recommendedName>
        <fullName evidence="5">Secreted protein</fullName>
    </recommendedName>
</protein>
<feature type="chain" id="PRO_5012844185" description="Secreted protein" evidence="2">
    <location>
        <begin position="24"/>
        <end position="169"/>
    </location>
</feature>
<evidence type="ECO:0000256" key="1">
    <source>
        <dbReference type="SAM" id="MobiDB-lite"/>
    </source>
</evidence>
<dbReference type="EMBL" id="LVWB01000002">
    <property type="protein sequence ID" value="ONI60353.1"/>
    <property type="molecule type" value="Genomic_DNA"/>
</dbReference>
<dbReference type="Proteomes" id="UP000189542">
    <property type="component" value="Unassembled WGS sequence"/>
</dbReference>
<evidence type="ECO:0000313" key="4">
    <source>
        <dbReference type="Proteomes" id="UP000189542"/>
    </source>
</evidence>
<dbReference type="PROSITE" id="PS51257">
    <property type="entry name" value="PROKAR_LIPOPROTEIN"/>
    <property type="match status" value="1"/>
</dbReference>
<comment type="caution">
    <text evidence="3">The sequence shown here is derived from an EMBL/GenBank/DDBJ whole genome shotgun (WGS) entry which is preliminary data.</text>
</comment>
<evidence type="ECO:0000256" key="2">
    <source>
        <dbReference type="SAM" id="SignalP"/>
    </source>
</evidence>